<protein>
    <submittedName>
        <fullName evidence="2">Uncharacterized protein</fullName>
    </submittedName>
</protein>
<dbReference type="InParanoid" id="H2Z8U4"/>
<proteinExistence type="predicted"/>
<evidence type="ECO:0000313" key="3">
    <source>
        <dbReference type="Proteomes" id="UP000007875"/>
    </source>
</evidence>
<dbReference type="HOGENOM" id="CLU_3092598_0_0_1"/>
<keyword evidence="1" id="KW-1133">Transmembrane helix</keyword>
<feature type="transmembrane region" description="Helical" evidence="1">
    <location>
        <begin position="34"/>
        <end position="51"/>
    </location>
</feature>
<evidence type="ECO:0000313" key="2">
    <source>
        <dbReference type="Ensembl" id="ENSCSAVP00000014009.1"/>
    </source>
</evidence>
<evidence type="ECO:0000256" key="1">
    <source>
        <dbReference type="SAM" id="Phobius"/>
    </source>
</evidence>
<dbReference type="Ensembl" id="ENSCSAVT00000014170.1">
    <property type="protein sequence ID" value="ENSCSAVP00000014009.1"/>
    <property type="gene ID" value="ENSCSAVG00000008214.1"/>
</dbReference>
<keyword evidence="1" id="KW-0472">Membrane</keyword>
<sequence length="52" mass="6020">CLHDINYKKVIEGGSCGFVEKKNSYKYQTLLSNIYQTFNTFYLSFAILTIAM</sequence>
<keyword evidence="1" id="KW-0812">Transmembrane</keyword>
<accession>H2Z8U4</accession>
<dbReference type="AlphaFoldDB" id="H2Z8U4"/>
<reference evidence="2" key="3">
    <citation type="submission" date="2025-09" db="UniProtKB">
        <authorList>
            <consortium name="Ensembl"/>
        </authorList>
    </citation>
    <scope>IDENTIFICATION</scope>
</reference>
<organism evidence="2 3">
    <name type="scientific">Ciona savignyi</name>
    <name type="common">Pacific transparent sea squirt</name>
    <dbReference type="NCBI Taxonomy" id="51511"/>
    <lineage>
        <taxon>Eukaryota</taxon>
        <taxon>Metazoa</taxon>
        <taxon>Chordata</taxon>
        <taxon>Tunicata</taxon>
        <taxon>Ascidiacea</taxon>
        <taxon>Phlebobranchia</taxon>
        <taxon>Cionidae</taxon>
        <taxon>Ciona</taxon>
    </lineage>
</organism>
<reference evidence="3" key="1">
    <citation type="submission" date="2003-08" db="EMBL/GenBank/DDBJ databases">
        <authorList>
            <person name="Birren B."/>
            <person name="Nusbaum C."/>
            <person name="Abebe A."/>
            <person name="Abouelleil A."/>
            <person name="Adekoya E."/>
            <person name="Ait-zahra M."/>
            <person name="Allen N."/>
            <person name="Allen T."/>
            <person name="An P."/>
            <person name="Anderson M."/>
            <person name="Anderson S."/>
            <person name="Arachchi H."/>
            <person name="Armbruster J."/>
            <person name="Bachantsang P."/>
            <person name="Baldwin J."/>
            <person name="Barry A."/>
            <person name="Bayul T."/>
            <person name="Blitshsteyn B."/>
            <person name="Bloom T."/>
            <person name="Blye J."/>
            <person name="Boguslavskiy L."/>
            <person name="Borowsky M."/>
            <person name="Boukhgalter B."/>
            <person name="Brunache A."/>
            <person name="Butler J."/>
            <person name="Calixte N."/>
            <person name="Calvo S."/>
            <person name="Camarata J."/>
            <person name="Campo K."/>
            <person name="Chang J."/>
            <person name="Cheshatsang Y."/>
            <person name="Citroen M."/>
            <person name="Collymore A."/>
            <person name="Considine T."/>
            <person name="Cook A."/>
            <person name="Cooke P."/>
            <person name="Corum B."/>
            <person name="Cuomo C."/>
            <person name="David R."/>
            <person name="Dawoe T."/>
            <person name="Degray S."/>
            <person name="Dodge S."/>
            <person name="Dooley K."/>
            <person name="Dorje P."/>
            <person name="Dorjee K."/>
            <person name="Dorris L."/>
            <person name="Duffey N."/>
            <person name="Dupes A."/>
            <person name="Elkins T."/>
            <person name="Engels R."/>
            <person name="Erickson J."/>
            <person name="Farina A."/>
            <person name="Faro S."/>
            <person name="Ferreira P."/>
            <person name="Fischer H."/>
            <person name="Fitzgerald M."/>
            <person name="Foley K."/>
            <person name="Gage D."/>
            <person name="Galagan J."/>
            <person name="Gearin G."/>
            <person name="Gnerre S."/>
            <person name="Gnirke A."/>
            <person name="Goyette A."/>
            <person name="Graham J."/>
            <person name="Grandbois E."/>
            <person name="Gyaltsen K."/>
            <person name="Hafez N."/>
            <person name="Hagopian D."/>
            <person name="Hagos B."/>
            <person name="Hall J."/>
            <person name="Hatcher B."/>
            <person name="Heller A."/>
            <person name="Higgins H."/>
            <person name="Honan T."/>
            <person name="Horn A."/>
            <person name="Houde N."/>
            <person name="Hughes L."/>
            <person name="Hulme W."/>
            <person name="Husby E."/>
            <person name="Iliev I."/>
            <person name="Jaffe D."/>
            <person name="Jones C."/>
            <person name="Kamal M."/>
            <person name="Kamat A."/>
            <person name="Kamvysselis M."/>
            <person name="Karlsson E."/>
            <person name="Kells C."/>
            <person name="Kieu A."/>
            <person name="Kisner P."/>
            <person name="Kodira C."/>
            <person name="Kulbokas E."/>
            <person name="Labutti K."/>
            <person name="Lama D."/>
            <person name="Landers T."/>
            <person name="Leger J."/>
            <person name="Levine S."/>
            <person name="Lewis D."/>
            <person name="Lewis T."/>
            <person name="Lindblad-toh K."/>
            <person name="Liu X."/>
            <person name="Lokyitsang T."/>
            <person name="Lokyitsang Y."/>
            <person name="Lucien O."/>
            <person name="Lui A."/>
            <person name="Ma L.J."/>
            <person name="Mabbitt R."/>
            <person name="Macdonald J."/>
            <person name="Maclean C."/>
            <person name="Major J."/>
            <person name="Manning J."/>
            <person name="Marabella R."/>
            <person name="Maru K."/>
            <person name="Matthews C."/>
            <person name="Mauceli E."/>
            <person name="Mccarthy M."/>
            <person name="Mcdonough S."/>
            <person name="Mcghee T."/>
            <person name="Meldrim J."/>
            <person name="Meneus L."/>
            <person name="Mesirov J."/>
            <person name="Mihalev A."/>
            <person name="Mihova T."/>
            <person name="Mikkelsen T."/>
            <person name="Mlenga V."/>
            <person name="Moru K."/>
            <person name="Mozes J."/>
            <person name="Mulrain L."/>
            <person name="Munson G."/>
            <person name="Naylor J."/>
            <person name="Newes C."/>
            <person name="Nguyen C."/>
            <person name="Nguyen N."/>
            <person name="Nguyen T."/>
            <person name="Nicol R."/>
            <person name="Nielsen C."/>
            <person name="Nizzari M."/>
            <person name="Norbu C."/>
            <person name="Norbu N."/>
            <person name="O'donnell P."/>
            <person name="Okoawo O."/>
            <person name="O'leary S."/>
            <person name="Omotosho B."/>
            <person name="O'neill K."/>
            <person name="Osman S."/>
            <person name="Parker S."/>
            <person name="Perrin D."/>
            <person name="Phunkhang P."/>
            <person name="Piqani B."/>
            <person name="Purcell S."/>
            <person name="Rachupka T."/>
            <person name="Ramasamy U."/>
            <person name="Rameau R."/>
            <person name="Ray V."/>
            <person name="Raymond C."/>
            <person name="Retta R."/>
            <person name="Richardson S."/>
            <person name="Rise C."/>
            <person name="Rodriguez J."/>
            <person name="Rogers J."/>
            <person name="Rogov P."/>
            <person name="Rutman M."/>
            <person name="Schupbach R."/>
            <person name="Seaman C."/>
            <person name="Settipalli S."/>
            <person name="Sharpe T."/>
            <person name="Sheridan J."/>
            <person name="Sherpa N."/>
            <person name="Shi J."/>
            <person name="Smirnov S."/>
            <person name="Smith C."/>
            <person name="Sougnez C."/>
            <person name="Spencer B."/>
            <person name="Stalker J."/>
            <person name="Stange-thomann N."/>
            <person name="Stavropoulos S."/>
            <person name="Stetson K."/>
            <person name="Stone C."/>
            <person name="Stone S."/>
            <person name="Stubbs M."/>
            <person name="Talamas J."/>
            <person name="Tchuinga P."/>
            <person name="Tenzing P."/>
            <person name="Tesfaye S."/>
            <person name="Theodore J."/>
            <person name="Thoulutsang Y."/>
            <person name="Topham K."/>
            <person name="Towey S."/>
            <person name="Tsamla T."/>
            <person name="Tsomo N."/>
            <person name="Vallee D."/>
            <person name="Vassiliev H."/>
            <person name="Venkataraman V."/>
            <person name="Vinson J."/>
            <person name="Vo A."/>
            <person name="Wade C."/>
            <person name="Wang S."/>
            <person name="Wangchuk T."/>
            <person name="Wangdi T."/>
            <person name="Whittaker C."/>
            <person name="Wilkinson J."/>
            <person name="Wu Y."/>
            <person name="Wyman D."/>
            <person name="Yadav S."/>
            <person name="Yang S."/>
            <person name="Yang X."/>
            <person name="Yeager S."/>
            <person name="Yee E."/>
            <person name="Young G."/>
            <person name="Zainoun J."/>
            <person name="Zembeck L."/>
            <person name="Zimmer A."/>
            <person name="Zody M."/>
            <person name="Lander E."/>
        </authorList>
    </citation>
    <scope>NUCLEOTIDE SEQUENCE [LARGE SCALE GENOMIC DNA]</scope>
</reference>
<dbReference type="Proteomes" id="UP000007875">
    <property type="component" value="Unassembled WGS sequence"/>
</dbReference>
<keyword evidence="3" id="KW-1185">Reference proteome</keyword>
<reference evidence="2" key="2">
    <citation type="submission" date="2025-08" db="UniProtKB">
        <authorList>
            <consortium name="Ensembl"/>
        </authorList>
    </citation>
    <scope>IDENTIFICATION</scope>
</reference>
<name>H2Z8U4_CIOSA</name>